<comment type="caution">
    <text evidence="1">The sequence shown here is derived from an EMBL/GenBank/DDBJ whole genome shotgun (WGS) entry which is preliminary data.</text>
</comment>
<dbReference type="SUPFAM" id="SSF48452">
    <property type="entry name" value="TPR-like"/>
    <property type="match status" value="1"/>
</dbReference>
<proteinExistence type="predicted"/>
<dbReference type="AlphaFoldDB" id="A0AAI9E414"/>
<dbReference type="Proteomes" id="UP001296104">
    <property type="component" value="Unassembled WGS sequence"/>
</dbReference>
<dbReference type="GO" id="GO:0003824">
    <property type="term" value="F:catalytic activity"/>
    <property type="evidence" value="ECO:0007669"/>
    <property type="project" value="InterPro"/>
</dbReference>
<dbReference type="SUPFAM" id="SSF53167">
    <property type="entry name" value="Purine and uridine phosphorylases"/>
    <property type="match status" value="1"/>
</dbReference>
<protein>
    <submittedName>
        <fullName evidence="1">TPR</fullName>
    </submittedName>
</protein>
<evidence type="ECO:0000313" key="2">
    <source>
        <dbReference type="Proteomes" id="UP001296104"/>
    </source>
</evidence>
<dbReference type="InterPro" id="IPR011990">
    <property type="entry name" value="TPR-like_helical_dom_sf"/>
</dbReference>
<accession>A0AAI9E414</accession>
<dbReference type="Gene3D" id="3.40.50.1580">
    <property type="entry name" value="Nucleoside phosphorylase domain"/>
    <property type="match status" value="1"/>
</dbReference>
<reference evidence="1" key="1">
    <citation type="submission" date="2023-11" db="EMBL/GenBank/DDBJ databases">
        <authorList>
            <person name="Alioto T."/>
            <person name="Alioto T."/>
            <person name="Gomez Garrido J."/>
        </authorList>
    </citation>
    <scope>NUCLEOTIDE SEQUENCE</scope>
</reference>
<sequence length="637" mass="71955">MEVAGLEDSFPCIVIRGICDYSDSYKTKRWQRYAAASAAAFAKDLLRFVNVQHLEELTPVKQPTSESQTDNSDDGMLGTAFHGTLRKWIQARDVPLSLHNVPIAGYFVPRTSEMDRLNTFFFPKSSNRSRQRIFVVHGMIFKILQVNSFNGWAPHTTLYLLILDNVDRDWRSKDPKAFNYRDVLPDADHGNVIVTSRLADLQIPYASIELQPIDSAQSEELLQSRAGRPLEGCQPLSSRLSGLPLALAQAGSYLGRTSILVEKYLDMYEDTWAALMQSQQKYSKGPDSYSMHPVVHDWNRQFLESESERRLLFAMACLLVARLCRHTESKGDLELEKRLIPHAMHLSRYVDVPCGLDTAKDWDTIASLLKKWEAMSESEVLYKRVLALYQGELGSKHPKSLDSVLSLGSVYEHQAKFDAAQELYRTILPDVASLDDPKAPGYLTVAGMMKGFAMICMKGSDWQTAEGLLRLCYGRESNVLNPRSAPVRWTMRTLGAVYYAQEKWIEAEEIWRCELESRPVNSVEASDTLGCLGTVYEKLQDFGRAEKTHRDFYEATVNTKGILHEASTNAICRVMHFYCSWSKFLDCRSFGTAALSRMDAEHAKGGDDVLLDAATFRTAKAKIRYAVALSARKMGCY</sequence>
<gene>
    <name evidence="1" type="ORF">LECACI_7A001054</name>
</gene>
<name>A0AAI9E414_9PEZI</name>
<dbReference type="InterPro" id="IPR027417">
    <property type="entry name" value="P-loop_NTPase"/>
</dbReference>
<dbReference type="InterPro" id="IPR053137">
    <property type="entry name" value="NLR-like"/>
</dbReference>
<dbReference type="EMBL" id="CAVMBE010000004">
    <property type="protein sequence ID" value="CAK3812899.1"/>
    <property type="molecule type" value="Genomic_DNA"/>
</dbReference>
<organism evidence="1 2">
    <name type="scientific">Lecanosticta acicola</name>
    <dbReference type="NCBI Taxonomy" id="111012"/>
    <lineage>
        <taxon>Eukaryota</taxon>
        <taxon>Fungi</taxon>
        <taxon>Dikarya</taxon>
        <taxon>Ascomycota</taxon>
        <taxon>Pezizomycotina</taxon>
        <taxon>Dothideomycetes</taxon>
        <taxon>Dothideomycetidae</taxon>
        <taxon>Mycosphaerellales</taxon>
        <taxon>Mycosphaerellaceae</taxon>
        <taxon>Lecanosticta</taxon>
    </lineage>
</organism>
<dbReference type="Gene3D" id="1.25.40.10">
    <property type="entry name" value="Tetratricopeptide repeat domain"/>
    <property type="match status" value="2"/>
</dbReference>
<dbReference type="SUPFAM" id="SSF52540">
    <property type="entry name" value="P-loop containing nucleoside triphosphate hydrolases"/>
    <property type="match status" value="1"/>
</dbReference>
<dbReference type="PANTHER" id="PTHR46082:SF6">
    <property type="entry name" value="AAA+ ATPASE DOMAIN-CONTAINING PROTEIN-RELATED"/>
    <property type="match status" value="1"/>
</dbReference>
<keyword evidence="2" id="KW-1185">Reference proteome</keyword>
<dbReference type="GO" id="GO:0009116">
    <property type="term" value="P:nucleoside metabolic process"/>
    <property type="evidence" value="ECO:0007669"/>
    <property type="project" value="InterPro"/>
</dbReference>
<dbReference type="PANTHER" id="PTHR46082">
    <property type="entry name" value="ATP/GTP-BINDING PROTEIN-RELATED"/>
    <property type="match status" value="1"/>
</dbReference>
<evidence type="ECO:0000313" key="1">
    <source>
        <dbReference type="EMBL" id="CAK3812899.1"/>
    </source>
</evidence>
<dbReference type="InterPro" id="IPR035994">
    <property type="entry name" value="Nucleoside_phosphorylase_sf"/>
</dbReference>